<evidence type="ECO:0000313" key="2">
    <source>
        <dbReference type="Proteomes" id="UP000640583"/>
    </source>
</evidence>
<accession>A0A8J7IZ94</accession>
<dbReference type="EMBL" id="JADCKQ010000014">
    <property type="protein sequence ID" value="MBI1495085.1"/>
    <property type="molecule type" value="Genomic_DNA"/>
</dbReference>
<dbReference type="AlphaFoldDB" id="A0A8J7IZ94"/>
<dbReference type="Proteomes" id="UP000640583">
    <property type="component" value="Unassembled WGS sequence"/>
</dbReference>
<reference evidence="1" key="1">
    <citation type="submission" date="2020-10" db="EMBL/GenBank/DDBJ databases">
        <title>Paenihalocynthiibacter styelae gen. nov., sp. nov., isolated from stalked sea squirt Styela clava.</title>
        <authorList>
            <person name="Kim Y.-O."/>
            <person name="Yoon J.-H."/>
        </authorList>
    </citation>
    <scope>NUCLEOTIDE SEQUENCE</scope>
    <source>
        <strain evidence="1">MYP1-1</strain>
    </source>
</reference>
<proteinExistence type="predicted"/>
<dbReference type="Gene3D" id="3.40.50.2000">
    <property type="entry name" value="Glycogen Phosphorylase B"/>
    <property type="match status" value="1"/>
</dbReference>
<dbReference type="SUPFAM" id="SSF53756">
    <property type="entry name" value="UDP-Glycosyltransferase/glycogen phosphorylase"/>
    <property type="match status" value="1"/>
</dbReference>
<protein>
    <submittedName>
        <fullName evidence="1">Glycosyltransferase</fullName>
    </submittedName>
</protein>
<keyword evidence="2" id="KW-1185">Reference proteome</keyword>
<evidence type="ECO:0000313" key="1">
    <source>
        <dbReference type="EMBL" id="MBI1495085.1"/>
    </source>
</evidence>
<comment type="caution">
    <text evidence="1">The sequence shown here is derived from an EMBL/GenBank/DDBJ whole genome shotgun (WGS) entry which is preliminary data.</text>
</comment>
<dbReference type="RefSeq" id="WP_228849809.1">
    <property type="nucleotide sequence ID" value="NZ_JADCKQ010000014.1"/>
</dbReference>
<organism evidence="1 2">
    <name type="scientific">Halocynthiibacter styelae</name>
    <dbReference type="NCBI Taxonomy" id="2761955"/>
    <lineage>
        <taxon>Bacteria</taxon>
        <taxon>Pseudomonadati</taxon>
        <taxon>Pseudomonadota</taxon>
        <taxon>Alphaproteobacteria</taxon>
        <taxon>Rhodobacterales</taxon>
        <taxon>Paracoccaceae</taxon>
        <taxon>Halocynthiibacter</taxon>
    </lineage>
</organism>
<sequence>MSTANSAFDIMRLQEQQQLDHYIRPKGADYIRELGKIEVAPLRKLLRKTGFIDAAWYSTQVTTPLSPDEHYAKTGIYEGLSPNPWFDPQWYAGRYADDIAGEPTAWFIQHGWKRFHDPSRSFSTWGYLHNYPDVAQARINPLLHFLRAPAGEHRKATPAISPLSAKAGIWPSLRAFVPPAGSIADRIQALNSHDIGVDITFLHDWGGGIDTRFRDSVKRRLTQNIVSLAIRSIRNGRVALELWADENPLPLPDVAQEELPDLLDHIQNRYFVYASAVANDNAHETPGFILRCAARDNDPLEVRIHDYFPLSPSYTLQDSDGVFRGIPASDTSDSAHTYMSKGGTAVPLSAWRENWKKLMERANKIVIESASVSRTLTSVWSGFSEKLVMHPQEALPYILPVLPPLAGRLNIGILGNMVPHKGAGIVQALASVLPADATLTVLGDLDPEYTVPAQCQIHGRYMPQDISLLATHYGINCWLIPSIWPETFCFTAHEALQTDLPVFSFDYGAQADTMRSAVNGHVLTELPDKDTEQPARILDEIQKTVKATLNQIQISQGLIPEKLNGLN</sequence>
<name>A0A8J7IZ94_9RHOB</name>
<gene>
    <name evidence="1" type="ORF">H1D41_15685</name>
</gene>